<feature type="transmembrane region" description="Helical" evidence="1">
    <location>
        <begin position="65"/>
        <end position="83"/>
    </location>
</feature>
<keyword evidence="1" id="KW-0812">Transmembrane</keyword>
<feature type="transmembrane region" description="Helical" evidence="1">
    <location>
        <begin position="119"/>
        <end position="134"/>
    </location>
</feature>
<dbReference type="OrthoDB" id="9911139at2"/>
<keyword evidence="1" id="KW-0472">Membrane</keyword>
<evidence type="ECO:0000256" key="1">
    <source>
        <dbReference type="SAM" id="Phobius"/>
    </source>
</evidence>
<sequence>MPIKLNNKLLLICLLLCSLLFTGNFGLFTSPGYFDAITFDTVALDPFSFSGESSHSINDKMNSGYFGYLFSTNTLISFSSLSMKQLRWLGAKSGWGLIAAFIAALMACLLYYSRLSAETYTILCSSILVIFLHKKDGMK</sequence>
<dbReference type="HOGENOM" id="CLU_1844112_0_0_9"/>
<keyword evidence="1" id="KW-1133">Transmembrane helix</keyword>
<organism evidence="2 3">
    <name type="scientific">Syntrophobotulus glycolicus (strain DSM 8271 / FlGlyR)</name>
    <dbReference type="NCBI Taxonomy" id="645991"/>
    <lineage>
        <taxon>Bacteria</taxon>
        <taxon>Bacillati</taxon>
        <taxon>Bacillota</taxon>
        <taxon>Clostridia</taxon>
        <taxon>Eubacteriales</taxon>
        <taxon>Desulfitobacteriaceae</taxon>
        <taxon>Syntrophobotulus</taxon>
    </lineage>
</organism>
<protein>
    <submittedName>
        <fullName evidence="2">Uncharacterized protein</fullName>
    </submittedName>
</protein>
<proteinExistence type="predicted"/>
<feature type="transmembrane region" description="Helical" evidence="1">
    <location>
        <begin position="95"/>
        <end position="113"/>
    </location>
</feature>
<accession>F0SZM1</accession>
<gene>
    <name evidence="2" type="ordered locus">Sgly_1810</name>
</gene>
<evidence type="ECO:0000313" key="3">
    <source>
        <dbReference type="Proteomes" id="UP000007488"/>
    </source>
</evidence>
<dbReference type="RefSeq" id="WP_013624975.1">
    <property type="nucleotide sequence ID" value="NC_015172.1"/>
</dbReference>
<name>F0SZM1_SYNGF</name>
<reference evidence="3" key="2">
    <citation type="submission" date="2011-02" db="EMBL/GenBank/DDBJ databases">
        <title>The complete genome of Syntrophobotulus glycolicus DSM 8271.</title>
        <authorList>
            <person name="Lucas S."/>
            <person name="Copeland A."/>
            <person name="Lapidus A."/>
            <person name="Bruce D."/>
            <person name="Goodwin L."/>
            <person name="Pitluck S."/>
            <person name="Kyrpides N."/>
            <person name="Mavromatis K."/>
            <person name="Pagani I."/>
            <person name="Ivanova N."/>
            <person name="Mikhailova N."/>
            <person name="Chertkov O."/>
            <person name="Held B."/>
            <person name="Detter J.C."/>
            <person name="Tapia R."/>
            <person name="Han C."/>
            <person name="Land M."/>
            <person name="Hauser L."/>
            <person name="Markowitz V."/>
            <person name="Cheng J.-F."/>
            <person name="Hugenholtz P."/>
            <person name="Woyke T."/>
            <person name="Wu D."/>
            <person name="Spring S."/>
            <person name="Schroeder M."/>
            <person name="Brambilla E."/>
            <person name="Klenk H.-P."/>
            <person name="Eisen J.A."/>
        </authorList>
    </citation>
    <scope>NUCLEOTIDE SEQUENCE [LARGE SCALE GENOMIC DNA]</scope>
    <source>
        <strain evidence="3">DSM 8271 / FlGlyR</strain>
    </source>
</reference>
<dbReference type="KEGG" id="sgy:Sgly_1810"/>
<evidence type="ECO:0000313" key="2">
    <source>
        <dbReference type="EMBL" id="ADY56107.1"/>
    </source>
</evidence>
<dbReference type="EMBL" id="CP002547">
    <property type="protein sequence ID" value="ADY56107.1"/>
    <property type="molecule type" value="Genomic_DNA"/>
</dbReference>
<reference evidence="2 3" key="1">
    <citation type="journal article" date="2011" name="Stand. Genomic Sci.">
        <title>Complete genome sequence of Syntrophobotulus glycolicus type strain (FlGlyR).</title>
        <authorList>
            <person name="Han C."/>
            <person name="Mwirichia R."/>
            <person name="Chertkov O."/>
            <person name="Held B."/>
            <person name="Lapidus A."/>
            <person name="Nolan M."/>
            <person name="Lucas S."/>
            <person name="Hammon N."/>
            <person name="Deshpande S."/>
            <person name="Cheng J.F."/>
            <person name="Tapia R."/>
            <person name="Goodwin L."/>
            <person name="Pitluck S."/>
            <person name="Huntemann M."/>
            <person name="Liolios K."/>
            <person name="Ivanova N."/>
            <person name="Pagani I."/>
            <person name="Mavromatis K."/>
            <person name="Ovchinikova G."/>
            <person name="Pati A."/>
            <person name="Chen A."/>
            <person name="Palaniappan K."/>
            <person name="Land M."/>
            <person name="Hauser L."/>
            <person name="Brambilla E.M."/>
            <person name="Rohde M."/>
            <person name="Spring S."/>
            <person name="Sikorski J."/>
            <person name="Goker M."/>
            <person name="Woyke T."/>
            <person name="Bristow J."/>
            <person name="Eisen J.A."/>
            <person name="Markowitz V."/>
            <person name="Hugenholtz P."/>
            <person name="Kyrpides N.C."/>
            <person name="Klenk H.P."/>
            <person name="Detter J.C."/>
        </authorList>
    </citation>
    <scope>NUCLEOTIDE SEQUENCE [LARGE SCALE GENOMIC DNA]</scope>
    <source>
        <strain evidence="3">DSM 8271 / FlGlyR</strain>
    </source>
</reference>
<dbReference type="AlphaFoldDB" id="F0SZM1"/>
<dbReference type="Proteomes" id="UP000007488">
    <property type="component" value="Chromosome"/>
</dbReference>
<dbReference type="STRING" id="645991.Sgly_1810"/>
<keyword evidence="3" id="KW-1185">Reference proteome</keyword>